<sequence length="112" mass="13096">MKILLLFLFPICLFAQVEVQNGNLKNKLTIPFAQSIGYFDSKYKQNLSLEKNNKLMQDYVKHHNNQLTTVSPLNPIEERIEYRFDDSMTIAQNLIRSIIHEIFLSKPLKLGK</sequence>
<gene>
    <name evidence="2" type="ORF">OBA43_05035</name>
</gene>
<proteinExistence type="predicted"/>
<reference evidence="2 3" key="1">
    <citation type="submission" date="2022-09" db="EMBL/GenBank/DDBJ databases">
        <title>Whole genome sequencing analysis of tet(X)-positive Empedobacter falsenii YWS9-3.</title>
        <authorList>
            <person name="Chen C."/>
            <person name="Lv Y.-L."/>
        </authorList>
    </citation>
    <scope>NUCLEOTIDE SEQUENCE [LARGE SCALE GENOMIC DNA]</scope>
    <source>
        <strain evidence="2 3">YWS9-3_T</strain>
    </source>
</reference>
<evidence type="ECO:0008006" key="4">
    <source>
        <dbReference type="Google" id="ProtNLM"/>
    </source>
</evidence>
<organism evidence="2 3">
    <name type="scientific">Empedobacter falsenii</name>
    <dbReference type="NCBI Taxonomy" id="343874"/>
    <lineage>
        <taxon>Bacteria</taxon>
        <taxon>Pseudomonadati</taxon>
        <taxon>Bacteroidota</taxon>
        <taxon>Flavobacteriia</taxon>
        <taxon>Flavobacteriales</taxon>
        <taxon>Weeksellaceae</taxon>
        <taxon>Empedobacter</taxon>
    </lineage>
</organism>
<keyword evidence="3" id="KW-1185">Reference proteome</keyword>
<evidence type="ECO:0000256" key="1">
    <source>
        <dbReference type="SAM" id="SignalP"/>
    </source>
</evidence>
<feature type="signal peptide" evidence="1">
    <location>
        <begin position="1"/>
        <end position="15"/>
    </location>
</feature>
<dbReference type="Proteomes" id="UP001223501">
    <property type="component" value="Chromosome"/>
</dbReference>
<feature type="chain" id="PRO_5047077359" description="GLPGLI family protein" evidence="1">
    <location>
        <begin position="16"/>
        <end position="112"/>
    </location>
</feature>
<accession>A0ABY8V9X2</accession>
<protein>
    <recommendedName>
        <fullName evidence="4">GLPGLI family protein</fullName>
    </recommendedName>
</protein>
<name>A0ABY8V9X2_9FLAO</name>
<evidence type="ECO:0000313" key="3">
    <source>
        <dbReference type="Proteomes" id="UP001223501"/>
    </source>
</evidence>
<dbReference type="RefSeq" id="WP_284584055.1">
    <property type="nucleotide sequence ID" value="NZ_CP106831.1"/>
</dbReference>
<keyword evidence="1" id="KW-0732">Signal</keyword>
<evidence type="ECO:0000313" key="2">
    <source>
        <dbReference type="EMBL" id="WIH98298.1"/>
    </source>
</evidence>
<dbReference type="EMBL" id="CP106831">
    <property type="protein sequence ID" value="WIH98298.1"/>
    <property type="molecule type" value="Genomic_DNA"/>
</dbReference>